<feature type="transmembrane region" description="Helical" evidence="1">
    <location>
        <begin position="12"/>
        <end position="34"/>
    </location>
</feature>
<feature type="transmembrane region" description="Helical" evidence="1">
    <location>
        <begin position="74"/>
        <end position="96"/>
    </location>
</feature>
<dbReference type="RefSeq" id="WP_027315369.1">
    <property type="nucleotide sequence ID" value="NZ_JACIDC010000005.1"/>
</dbReference>
<organism evidence="2 3">
    <name type="scientific">Microvirga flocculans</name>
    <dbReference type="NCBI Taxonomy" id="217168"/>
    <lineage>
        <taxon>Bacteria</taxon>
        <taxon>Pseudomonadati</taxon>
        <taxon>Pseudomonadota</taxon>
        <taxon>Alphaproteobacteria</taxon>
        <taxon>Hyphomicrobiales</taxon>
        <taxon>Methylobacteriaceae</taxon>
        <taxon>Microvirga</taxon>
    </lineage>
</organism>
<feature type="transmembrane region" description="Helical" evidence="1">
    <location>
        <begin position="165"/>
        <end position="185"/>
    </location>
</feature>
<reference evidence="2 3" key="1">
    <citation type="submission" date="2020-08" db="EMBL/GenBank/DDBJ databases">
        <title>Genomic Encyclopedia of Type Strains, Phase IV (KMG-IV): sequencing the most valuable type-strain genomes for metagenomic binning, comparative biology and taxonomic classification.</title>
        <authorList>
            <person name="Goeker M."/>
        </authorList>
    </citation>
    <scope>NUCLEOTIDE SEQUENCE [LARGE SCALE GENOMIC DNA]</scope>
    <source>
        <strain evidence="2 3">DSM 15743</strain>
    </source>
</reference>
<evidence type="ECO:0000256" key="1">
    <source>
        <dbReference type="SAM" id="Phobius"/>
    </source>
</evidence>
<feature type="transmembrane region" description="Helical" evidence="1">
    <location>
        <begin position="108"/>
        <end position="127"/>
    </location>
</feature>
<dbReference type="AlphaFoldDB" id="A0A7W6IEK1"/>
<dbReference type="EMBL" id="JACIDC010000005">
    <property type="protein sequence ID" value="MBB4040017.1"/>
    <property type="molecule type" value="Genomic_DNA"/>
</dbReference>
<evidence type="ECO:0000313" key="2">
    <source>
        <dbReference type="EMBL" id="MBB4040017.1"/>
    </source>
</evidence>
<proteinExistence type="predicted"/>
<comment type="caution">
    <text evidence="2">The sequence shown here is derived from an EMBL/GenBank/DDBJ whole genome shotgun (WGS) entry which is preliminary data.</text>
</comment>
<keyword evidence="1" id="KW-1133">Transmembrane helix</keyword>
<name>A0A7W6IEK1_9HYPH</name>
<feature type="transmembrane region" description="Helical" evidence="1">
    <location>
        <begin position="41"/>
        <end position="62"/>
    </location>
</feature>
<keyword evidence="1" id="KW-0472">Membrane</keyword>
<evidence type="ECO:0000313" key="3">
    <source>
        <dbReference type="Proteomes" id="UP000519439"/>
    </source>
</evidence>
<keyword evidence="3" id="KW-1185">Reference proteome</keyword>
<gene>
    <name evidence="2" type="ORF">GGR34_001668</name>
</gene>
<protein>
    <submittedName>
        <fullName evidence="2">Uncharacterized protein</fullName>
    </submittedName>
</protein>
<sequence>MISPLKWGRAMIYLYWLGALLVLVPLILGLPFLIRNRTYRVATLFAGMNTGIVTLSFFIDFLRWGAGSSYAEELHTFLTSSFPSVYIASLIVGSTIARKYYLNAPTRFRSAVAALGCLLSVYLIPIASRTVAIFSRAISEGYSSLEALSEAVDYLLFTVTRPDPFALIVIFVSTFIALNGTAAAMRISDRVERSKDKTE</sequence>
<keyword evidence="1" id="KW-0812">Transmembrane</keyword>
<accession>A0A7W6IEK1</accession>
<dbReference type="Proteomes" id="UP000519439">
    <property type="component" value="Unassembled WGS sequence"/>
</dbReference>